<keyword evidence="4" id="KW-1185">Reference proteome</keyword>
<gene>
    <name evidence="3" type="ordered locus">PCC7424_2651</name>
</gene>
<feature type="domain" description="Response regulatory" evidence="2">
    <location>
        <begin position="12"/>
        <end position="139"/>
    </location>
</feature>
<accession>B7KKU5</accession>
<dbReference type="InterPro" id="IPR001789">
    <property type="entry name" value="Sig_transdc_resp-reg_receiver"/>
</dbReference>
<dbReference type="PROSITE" id="PS50110">
    <property type="entry name" value="RESPONSE_REGULATORY"/>
    <property type="match status" value="1"/>
</dbReference>
<proteinExistence type="predicted"/>
<keyword evidence="1" id="KW-0597">Phosphoprotein</keyword>
<dbReference type="SUPFAM" id="SSF52172">
    <property type="entry name" value="CheY-like"/>
    <property type="match status" value="1"/>
</dbReference>
<name>B7KKU5_GLOC7</name>
<dbReference type="InterPro" id="IPR036388">
    <property type="entry name" value="WH-like_DNA-bd_sf"/>
</dbReference>
<evidence type="ECO:0000259" key="2">
    <source>
        <dbReference type="PROSITE" id="PS50110"/>
    </source>
</evidence>
<dbReference type="EMBL" id="CP001291">
    <property type="protein sequence ID" value="ACK71064.1"/>
    <property type="molecule type" value="Genomic_DNA"/>
</dbReference>
<organism evidence="3 4">
    <name type="scientific">Gloeothece citriformis (strain PCC 7424)</name>
    <name type="common">Cyanothece sp. (strain PCC 7424)</name>
    <dbReference type="NCBI Taxonomy" id="65393"/>
    <lineage>
        <taxon>Bacteria</taxon>
        <taxon>Bacillati</taxon>
        <taxon>Cyanobacteriota</taxon>
        <taxon>Cyanophyceae</taxon>
        <taxon>Oscillatoriophycideae</taxon>
        <taxon>Chroococcales</taxon>
        <taxon>Aphanothecaceae</taxon>
        <taxon>Gloeothece</taxon>
        <taxon>Gloeothece citriformis</taxon>
    </lineage>
</organism>
<dbReference type="HOGENOM" id="CLU_083814_0_0_3"/>
<feature type="modified residue" description="4-aspartylphosphate" evidence="1">
    <location>
        <position position="63"/>
    </location>
</feature>
<evidence type="ECO:0000313" key="3">
    <source>
        <dbReference type="EMBL" id="ACK71064.1"/>
    </source>
</evidence>
<dbReference type="STRING" id="65393.PCC7424_2651"/>
<evidence type="ECO:0000313" key="4">
    <source>
        <dbReference type="Proteomes" id="UP000002384"/>
    </source>
</evidence>
<protein>
    <submittedName>
        <fullName evidence="3">Response regulator receiver protein</fullName>
    </submittedName>
</protein>
<dbReference type="GO" id="GO:0000160">
    <property type="term" value="P:phosphorelay signal transduction system"/>
    <property type="evidence" value="ECO:0007669"/>
    <property type="project" value="InterPro"/>
</dbReference>
<dbReference type="Pfam" id="PF00072">
    <property type="entry name" value="Response_reg"/>
    <property type="match status" value="1"/>
</dbReference>
<sequence length="225" mass="25605">MSENLGFIDPLKIVVVDDHDLILNGTFNMLKQKYPKAKIYTAQTAVEVLCQVEAINPNLLVMDLCLPEKAEIKTKTDTGIQLLRTVMKNYPTLNILVQSTYIKTLVRIRPEIDSHRGGFTIADKSLPTQEILTRVDWSLQGLTHIKDLKGVHSGLEVKPEWLNLLILAFEEGLQDKAIAEQMGVSERMVRHYWTKIQDVLGVYPEEGQNIRIKTEIRAREEGLID</sequence>
<dbReference type="Proteomes" id="UP000002384">
    <property type="component" value="Chromosome"/>
</dbReference>
<dbReference type="InterPro" id="IPR011006">
    <property type="entry name" value="CheY-like_superfamily"/>
</dbReference>
<dbReference type="AlphaFoldDB" id="B7KKU5"/>
<dbReference type="Gene3D" id="3.40.50.2300">
    <property type="match status" value="1"/>
</dbReference>
<dbReference type="PANTHER" id="PTHR45566:SF1">
    <property type="entry name" value="HTH-TYPE TRANSCRIPTIONAL REGULATOR YHJB-RELATED"/>
    <property type="match status" value="1"/>
</dbReference>
<reference evidence="4" key="1">
    <citation type="journal article" date="2011" name="MBio">
        <title>Novel metabolic attributes of the genus Cyanothece, comprising a group of unicellular nitrogen-fixing Cyanobacteria.</title>
        <authorList>
            <person name="Bandyopadhyay A."/>
            <person name="Elvitigala T."/>
            <person name="Welsh E."/>
            <person name="Stockel J."/>
            <person name="Liberton M."/>
            <person name="Min H."/>
            <person name="Sherman L.A."/>
            <person name="Pakrasi H.B."/>
        </authorList>
    </citation>
    <scope>NUCLEOTIDE SEQUENCE [LARGE SCALE GENOMIC DNA]</scope>
    <source>
        <strain evidence="4">PCC 7424</strain>
    </source>
</reference>
<dbReference type="eggNOG" id="COG2197">
    <property type="taxonomic scope" value="Bacteria"/>
</dbReference>
<dbReference type="PANTHER" id="PTHR45566">
    <property type="entry name" value="HTH-TYPE TRANSCRIPTIONAL REGULATOR YHJB-RELATED"/>
    <property type="match status" value="1"/>
</dbReference>
<dbReference type="Gene3D" id="1.10.10.10">
    <property type="entry name" value="Winged helix-like DNA-binding domain superfamily/Winged helix DNA-binding domain"/>
    <property type="match status" value="1"/>
</dbReference>
<dbReference type="KEGG" id="cyc:PCC7424_2651"/>
<evidence type="ECO:0000256" key="1">
    <source>
        <dbReference type="PROSITE-ProRule" id="PRU00169"/>
    </source>
</evidence>
<dbReference type="RefSeq" id="WP_015954665.1">
    <property type="nucleotide sequence ID" value="NC_011729.1"/>
</dbReference>
<dbReference type="InterPro" id="IPR051015">
    <property type="entry name" value="EvgA-like"/>
</dbReference>
<dbReference type="OrthoDB" id="495017at2"/>